<sequence length="131" mass="14837">MAKPAYLNLGARERQIMDAVHELGEASVAEVHEKLTDAPSYTTVRTMMRVLQEKGHLKFRREGVKYIYRPTEAPAKARKSALQHLLKTFFSSSTGDAVAALLDMSGDKMSPEEYERLANLIEDARRENKKK</sequence>
<organism evidence="5 6">
    <name type="scientific">Gimesia alba</name>
    <dbReference type="NCBI Taxonomy" id="2527973"/>
    <lineage>
        <taxon>Bacteria</taxon>
        <taxon>Pseudomonadati</taxon>
        <taxon>Planctomycetota</taxon>
        <taxon>Planctomycetia</taxon>
        <taxon>Planctomycetales</taxon>
        <taxon>Planctomycetaceae</taxon>
        <taxon>Gimesia</taxon>
    </lineage>
</organism>
<evidence type="ECO:0000313" key="6">
    <source>
        <dbReference type="Proteomes" id="UP000317171"/>
    </source>
</evidence>
<gene>
    <name evidence="5" type="primary">copY</name>
    <name evidence="5" type="ORF">Pan241w_54110</name>
</gene>
<dbReference type="InterPro" id="IPR036388">
    <property type="entry name" value="WH-like_DNA-bd_sf"/>
</dbReference>
<keyword evidence="4" id="KW-0804">Transcription</keyword>
<dbReference type="SUPFAM" id="SSF46785">
    <property type="entry name" value="Winged helix' DNA-binding domain"/>
    <property type="match status" value="1"/>
</dbReference>
<name>A0A517RN37_9PLAN</name>
<dbReference type="KEGG" id="gaz:Pan241w_54110"/>
<accession>A0A517RN37</accession>
<keyword evidence="2" id="KW-0805">Transcription regulation</keyword>
<dbReference type="EMBL" id="CP036269">
    <property type="protein sequence ID" value="QDT45291.1"/>
    <property type="molecule type" value="Genomic_DNA"/>
</dbReference>
<dbReference type="AlphaFoldDB" id="A0A517RN37"/>
<dbReference type="GO" id="GO:0045892">
    <property type="term" value="P:negative regulation of DNA-templated transcription"/>
    <property type="evidence" value="ECO:0007669"/>
    <property type="project" value="InterPro"/>
</dbReference>
<evidence type="ECO:0000256" key="3">
    <source>
        <dbReference type="ARBA" id="ARBA00023125"/>
    </source>
</evidence>
<evidence type="ECO:0000313" key="5">
    <source>
        <dbReference type="EMBL" id="QDT45291.1"/>
    </source>
</evidence>
<evidence type="ECO:0000256" key="4">
    <source>
        <dbReference type="ARBA" id="ARBA00023163"/>
    </source>
</evidence>
<comment type="similarity">
    <text evidence="1">Belongs to the BlaI transcriptional regulatory family.</text>
</comment>
<dbReference type="Gene3D" id="1.10.10.10">
    <property type="entry name" value="Winged helix-like DNA-binding domain superfamily/Winged helix DNA-binding domain"/>
    <property type="match status" value="1"/>
</dbReference>
<dbReference type="Proteomes" id="UP000317171">
    <property type="component" value="Chromosome"/>
</dbReference>
<dbReference type="Pfam" id="PF03965">
    <property type="entry name" value="Penicillinase_R"/>
    <property type="match status" value="1"/>
</dbReference>
<reference evidence="5 6" key="1">
    <citation type="submission" date="2019-02" db="EMBL/GenBank/DDBJ databases">
        <title>Deep-cultivation of Planctomycetes and their phenomic and genomic characterization uncovers novel biology.</title>
        <authorList>
            <person name="Wiegand S."/>
            <person name="Jogler M."/>
            <person name="Boedeker C."/>
            <person name="Pinto D."/>
            <person name="Vollmers J."/>
            <person name="Rivas-Marin E."/>
            <person name="Kohn T."/>
            <person name="Peeters S.H."/>
            <person name="Heuer A."/>
            <person name="Rast P."/>
            <person name="Oberbeckmann S."/>
            <person name="Bunk B."/>
            <person name="Jeske O."/>
            <person name="Meyerdierks A."/>
            <person name="Storesund J.E."/>
            <person name="Kallscheuer N."/>
            <person name="Luecker S."/>
            <person name="Lage O.M."/>
            <person name="Pohl T."/>
            <person name="Merkel B.J."/>
            <person name="Hornburger P."/>
            <person name="Mueller R.-W."/>
            <person name="Bruemmer F."/>
            <person name="Labrenz M."/>
            <person name="Spormann A.M."/>
            <person name="Op den Camp H."/>
            <person name="Overmann J."/>
            <person name="Amann R."/>
            <person name="Jetten M.S.M."/>
            <person name="Mascher T."/>
            <person name="Medema M.H."/>
            <person name="Devos D.P."/>
            <person name="Kaster A.-K."/>
            <person name="Ovreas L."/>
            <person name="Rohde M."/>
            <person name="Galperin M.Y."/>
            <person name="Jogler C."/>
        </authorList>
    </citation>
    <scope>NUCLEOTIDE SEQUENCE [LARGE SCALE GENOMIC DNA]</scope>
    <source>
        <strain evidence="5 6">Pan241w</strain>
    </source>
</reference>
<keyword evidence="3" id="KW-0238">DNA-binding</keyword>
<dbReference type="PIRSF" id="PIRSF019455">
    <property type="entry name" value="CopR_AtkY"/>
    <property type="match status" value="1"/>
</dbReference>
<dbReference type="OrthoDB" id="279010at2"/>
<evidence type="ECO:0000256" key="1">
    <source>
        <dbReference type="ARBA" id="ARBA00011046"/>
    </source>
</evidence>
<evidence type="ECO:0000256" key="2">
    <source>
        <dbReference type="ARBA" id="ARBA00023015"/>
    </source>
</evidence>
<dbReference type="GO" id="GO:0003677">
    <property type="term" value="F:DNA binding"/>
    <property type="evidence" value="ECO:0007669"/>
    <property type="project" value="UniProtKB-KW"/>
</dbReference>
<protein>
    <submittedName>
        <fullName evidence="5">Transcriptional repressor CopY</fullName>
    </submittedName>
</protein>
<dbReference type="InterPro" id="IPR005650">
    <property type="entry name" value="BlaI_family"/>
</dbReference>
<proteinExistence type="inferred from homology"/>
<keyword evidence="6" id="KW-1185">Reference proteome</keyword>
<dbReference type="InterPro" id="IPR036390">
    <property type="entry name" value="WH_DNA-bd_sf"/>
</dbReference>